<dbReference type="Proteomes" id="UP000823868">
    <property type="component" value="Unassembled WGS sequence"/>
</dbReference>
<dbReference type="GO" id="GO:0046961">
    <property type="term" value="F:proton-transporting ATPase activity, rotational mechanism"/>
    <property type="evidence" value="ECO:0007669"/>
    <property type="project" value="InterPro"/>
</dbReference>
<keyword evidence="3" id="KW-0406">Ion transport</keyword>
<accession>A0A9D1Y7V2</accession>
<evidence type="ECO:0000256" key="2">
    <source>
        <dbReference type="ARBA" id="ARBA00022448"/>
    </source>
</evidence>
<organism evidence="4 5">
    <name type="scientific">Candidatus Flavonifractor merdigallinarum</name>
    <dbReference type="NCBI Taxonomy" id="2838589"/>
    <lineage>
        <taxon>Bacteria</taxon>
        <taxon>Bacillati</taxon>
        <taxon>Bacillota</taxon>
        <taxon>Clostridia</taxon>
        <taxon>Eubacteriales</taxon>
        <taxon>Oscillospiraceae</taxon>
        <taxon>Flavonifractor</taxon>
    </lineage>
</organism>
<gene>
    <name evidence="4" type="ORF">H9841_04625</name>
</gene>
<dbReference type="EMBL" id="DXDX01000081">
    <property type="protein sequence ID" value="HIY21174.1"/>
    <property type="molecule type" value="Genomic_DNA"/>
</dbReference>
<dbReference type="Pfam" id="PF01991">
    <property type="entry name" value="vATP-synt_E"/>
    <property type="match status" value="1"/>
</dbReference>
<sequence length="212" mass="23340">MPELSKKLERFTSILLAEATAENERTLNELKERHDAALESAEDRVLLEAYEYIHREVTRIRGEQGRLVSQHLLEQKRALSRRREEIAEEVFALVRARIAAFTRTPAYRQRLQALLQEALSALPGAKDVVVSVREEDLPLAKELKAAAGRPITVEAGPIHLGGLIARSDSLGLRADASFDCAMAGLDGHFARVVGLALTDDGSDPLDPAQKEG</sequence>
<reference evidence="4" key="1">
    <citation type="journal article" date="2021" name="PeerJ">
        <title>Extensive microbial diversity within the chicken gut microbiome revealed by metagenomics and culture.</title>
        <authorList>
            <person name="Gilroy R."/>
            <person name="Ravi A."/>
            <person name="Getino M."/>
            <person name="Pursley I."/>
            <person name="Horton D.L."/>
            <person name="Alikhan N.F."/>
            <person name="Baker D."/>
            <person name="Gharbi K."/>
            <person name="Hall N."/>
            <person name="Watson M."/>
            <person name="Adriaenssens E.M."/>
            <person name="Foster-Nyarko E."/>
            <person name="Jarju S."/>
            <person name="Secka A."/>
            <person name="Antonio M."/>
            <person name="Oren A."/>
            <person name="Chaudhuri R.R."/>
            <person name="La Ragione R."/>
            <person name="Hildebrand F."/>
            <person name="Pallen M.J."/>
        </authorList>
    </citation>
    <scope>NUCLEOTIDE SEQUENCE</scope>
    <source>
        <strain evidence="4">ChiBcec16_6824</strain>
    </source>
</reference>
<comment type="similarity">
    <text evidence="1">Belongs to the V-ATPase E subunit family.</text>
</comment>
<evidence type="ECO:0000313" key="4">
    <source>
        <dbReference type="EMBL" id="HIY21174.1"/>
    </source>
</evidence>
<comment type="caution">
    <text evidence="4">The sequence shown here is derived from an EMBL/GenBank/DDBJ whole genome shotgun (WGS) entry which is preliminary data.</text>
</comment>
<protein>
    <submittedName>
        <fullName evidence="4">V-type ATP synthase subunit E</fullName>
    </submittedName>
</protein>
<dbReference type="InterPro" id="IPR002842">
    <property type="entry name" value="ATPase_V1_Esu"/>
</dbReference>
<dbReference type="GO" id="GO:0033178">
    <property type="term" value="C:proton-transporting two-sector ATPase complex, catalytic domain"/>
    <property type="evidence" value="ECO:0007669"/>
    <property type="project" value="InterPro"/>
</dbReference>
<evidence type="ECO:0000313" key="5">
    <source>
        <dbReference type="Proteomes" id="UP000823868"/>
    </source>
</evidence>
<name>A0A9D1Y7V2_9FIRM</name>
<proteinExistence type="inferred from homology"/>
<keyword evidence="2" id="KW-0813">Transport</keyword>
<evidence type="ECO:0000256" key="1">
    <source>
        <dbReference type="ARBA" id="ARBA00005901"/>
    </source>
</evidence>
<dbReference type="Gene3D" id="3.30.2320.30">
    <property type="entry name" value="ATP synthase, E subunit, C-terminal"/>
    <property type="match status" value="1"/>
</dbReference>
<dbReference type="AlphaFoldDB" id="A0A9D1Y7V2"/>
<evidence type="ECO:0000256" key="3">
    <source>
        <dbReference type="ARBA" id="ARBA00023065"/>
    </source>
</evidence>
<dbReference type="SUPFAM" id="SSF160527">
    <property type="entry name" value="V-type ATPase subunit E-like"/>
    <property type="match status" value="1"/>
</dbReference>
<reference evidence="4" key="2">
    <citation type="submission" date="2021-04" db="EMBL/GenBank/DDBJ databases">
        <authorList>
            <person name="Gilroy R."/>
        </authorList>
    </citation>
    <scope>NUCLEOTIDE SEQUENCE</scope>
    <source>
        <strain evidence="4">ChiBcec16_6824</strain>
    </source>
</reference>
<dbReference type="InterPro" id="IPR038495">
    <property type="entry name" value="ATPase_E_C"/>
</dbReference>